<comment type="caution">
    <text evidence="2">The sequence shown here is derived from an EMBL/GenBank/DDBJ whole genome shotgun (WGS) entry which is preliminary data.</text>
</comment>
<proteinExistence type="predicted"/>
<dbReference type="EMBL" id="CAMTCP010000243">
    <property type="protein sequence ID" value="CAI3631418.1"/>
    <property type="molecule type" value="Genomic_DNA"/>
</dbReference>
<keyword evidence="1" id="KW-1133">Transmembrane helix</keyword>
<evidence type="ECO:0008006" key="4">
    <source>
        <dbReference type="Google" id="ProtNLM"/>
    </source>
</evidence>
<evidence type="ECO:0000313" key="2">
    <source>
        <dbReference type="EMBL" id="CAI3631418.1"/>
    </source>
</evidence>
<accession>A0AAD1YI84</accession>
<name>A0AAD1YI84_9CLOT</name>
<organism evidence="2 3">
    <name type="scientific">Clostridium neonatale</name>
    <dbReference type="NCBI Taxonomy" id="137838"/>
    <lineage>
        <taxon>Bacteria</taxon>
        <taxon>Bacillati</taxon>
        <taxon>Bacillota</taxon>
        <taxon>Clostridia</taxon>
        <taxon>Eubacteriales</taxon>
        <taxon>Clostridiaceae</taxon>
        <taxon>Clostridium</taxon>
    </lineage>
</organism>
<feature type="transmembrane region" description="Helical" evidence="1">
    <location>
        <begin position="65"/>
        <end position="83"/>
    </location>
</feature>
<evidence type="ECO:0000256" key="1">
    <source>
        <dbReference type="SAM" id="Phobius"/>
    </source>
</evidence>
<dbReference type="Proteomes" id="UP001189143">
    <property type="component" value="Unassembled WGS sequence"/>
</dbReference>
<evidence type="ECO:0000313" key="3">
    <source>
        <dbReference type="Proteomes" id="UP001189143"/>
    </source>
</evidence>
<sequence length="157" mass="18514">MNLNIIIEIYEYSLDKLEMGFGGIFEMNWLRKFMYGRYGVDELSIALLIISLVLMLIGGFSSKLFILRLISDVFIVLYMFRIFSKNIYKRQQEYYKYLNVKNKIVAFVKGKSNRAKELKTYKYFKCPNCKQKLRVPRGNGKITITCSKCKTQFKGKC</sequence>
<feature type="transmembrane region" description="Helical" evidence="1">
    <location>
        <begin position="40"/>
        <end position="59"/>
    </location>
</feature>
<protein>
    <recommendedName>
        <fullName evidence="4">Zn-finger containing protein</fullName>
    </recommendedName>
</protein>
<dbReference type="AlphaFoldDB" id="A0AAD1YI84"/>
<reference evidence="2" key="1">
    <citation type="submission" date="2022-10" db="EMBL/GenBank/DDBJ databases">
        <authorList>
            <person name="Aires J."/>
            <person name="Mesa V."/>
        </authorList>
    </citation>
    <scope>NUCLEOTIDE SEQUENCE</scope>
    <source>
        <strain evidence="2">Clostridium neonatale JD116</strain>
    </source>
</reference>
<keyword evidence="1" id="KW-0472">Membrane</keyword>
<gene>
    <name evidence="2" type="ORF">CNEO2_450009</name>
</gene>
<keyword evidence="1" id="KW-0812">Transmembrane</keyword>